<keyword evidence="4" id="KW-1185">Reference proteome</keyword>
<dbReference type="RefSeq" id="WP_069024550.1">
    <property type="nucleotide sequence ID" value="NZ_LVJZ01000003.1"/>
</dbReference>
<dbReference type="STRING" id="1818881.A3196_12580"/>
<protein>
    <recommendedName>
        <fullName evidence="2">Serine aminopeptidase S33 domain-containing protein</fullName>
    </recommendedName>
</protein>
<keyword evidence="1" id="KW-0472">Membrane</keyword>
<dbReference type="Proteomes" id="UP000094849">
    <property type="component" value="Unassembled WGS sequence"/>
</dbReference>
<dbReference type="Pfam" id="PF12146">
    <property type="entry name" value="Hydrolase_4"/>
    <property type="match status" value="1"/>
</dbReference>
<evidence type="ECO:0000259" key="2">
    <source>
        <dbReference type="Pfam" id="PF12146"/>
    </source>
</evidence>
<dbReference type="PANTHER" id="PTHR12277">
    <property type="entry name" value="ALPHA/BETA HYDROLASE DOMAIN-CONTAINING PROTEIN"/>
    <property type="match status" value="1"/>
</dbReference>
<evidence type="ECO:0000313" key="4">
    <source>
        <dbReference type="Proteomes" id="UP000094849"/>
    </source>
</evidence>
<dbReference type="AlphaFoldDB" id="A0A1E2URW0"/>
<dbReference type="InterPro" id="IPR029058">
    <property type="entry name" value="AB_hydrolase_fold"/>
</dbReference>
<accession>A0A1E2URW0</accession>
<dbReference type="EMBL" id="LVJZ01000003">
    <property type="protein sequence ID" value="ODB97518.1"/>
    <property type="molecule type" value="Genomic_DNA"/>
</dbReference>
<gene>
    <name evidence="3" type="ORF">A3196_12580</name>
</gene>
<evidence type="ECO:0000313" key="3">
    <source>
        <dbReference type="EMBL" id="ODB97518.1"/>
    </source>
</evidence>
<name>A0A1E2URW0_9GAMM</name>
<feature type="transmembrane region" description="Helical" evidence="1">
    <location>
        <begin position="12"/>
        <end position="31"/>
    </location>
</feature>
<organism evidence="3 4">
    <name type="scientific">Candidatus Thiodiazotropha endoloripes</name>
    <dbReference type="NCBI Taxonomy" id="1818881"/>
    <lineage>
        <taxon>Bacteria</taxon>
        <taxon>Pseudomonadati</taxon>
        <taxon>Pseudomonadota</taxon>
        <taxon>Gammaproteobacteria</taxon>
        <taxon>Chromatiales</taxon>
        <taxon>Sedimenticolaceae</taxon>
        <taxon>Candidatus Thiodiazotropha</taxon>
    </lineage>
</organism>
<feature type="domain" description="Serine aminopeptidase S33" evidence="2">
    <location>
        <begin position="77"/>
        <end position="186"/>
    </location>
</feature>
<evidence type="ECO:0000256" key="1">
    <source>
        <dbReference type="SAM" id="Phobius"/>
    </source>
</evidence>
<dbReference type="InterPro" id="IPR022742">
    <property type="entry name" value="Hydrolase_4"/>
</dbReference>
<dbReference type="Gene3D" id="3.40.50.1820">
    <property type="entry name" value="alpha/beta hydrolase"/>
    <property type="match status" value="1"/>
</dbReference>
<reference evidence="3 4" key="1">
    <citation type="submission" date="2016-03" db="EMBL/GenBank/DDBJ databases">
        <title>Chemosynthetic sulphur-oxidizing symbionts of marine invertebrate animals are capable of nitrogen fixation.</title>
        <authorList>
            <person name="Petersen J.M."/>
            <person name="Kemper A."/>
            <person name="Gruber-Vodicka H."/>
            <person name="Cardini U."/>
            <person name="Geest Mvander."/>
            <person name="Kleiner M."/>
            <person name="Bulgheresi S."/>
            <person name="Fussmann M."/>
            <person name="Herbold C."/>
            <person name="Seah B.K.B."/>
            <person name="Antony C.Paul."/>
            <person name="Liu D."/>
            <person name="Belitz A."/>
            <person name="Weber M."/>
        </authorList>
    </citation>
    <scope>NUCLEOTIDE SEQUENCE [LARGE SCALE GENOMIC DNA]</scope>
    <source>
        <strain evidence="3">G_D</strain>
    </source>
</reference>
<keyword evidence="1" id="KW-0812">Transmembrane</keyword>
<sequence>MSFLNELRKNLSFAILLASSGYTILCLYYYLNQVNIIFPASRIDADAVLNFTIDHQELFIDTPDGARLHGVLFKAEKPKGVILHFHGNAENMLSMQYAAEPFVHRNYSFLAMDYRSYGKSSGRLSEENLFADAALFLDYLKTSGWDSSEIILFGRSIGTGVAIQLASKSDLRGMILYAPFYSLTDLAAYHFPLLPADLLLKFPMDSAGYLNNVKHPVLILHGATDRIIPLDQAERLARIKGKLVVLENGRHNNLYGNERFWFEIDSFLARI</sequence>
<dbReference type="SUPFAM" id="SSF53474">
    <property type="entry name" value="alpha/beta-Hydrolases"/>
    <property type="match status" value="1"/>
</dbReference>
<dbReference type="PANTHER" id="PTHR12277:SF81">
    <property type="entry name" value="PROTEIN ABHD13"/>
    <property type="match status" value="1"/>
</dbReference>
<proteinExistence type="predicted"/>
<keyword evidence="1" id="KW-1133">Transmembrane helix</keyword>
<comment type="caution">
    <text evidence="3">The sequence shown here is derived from an EMBL/GenBank/DDBJ whole genome shotgun (WGS) entry which is preliminary data.</text>
</comment>